<evidence type="ECO:0000313" key="2">
    <source>
        <dbReference type="Proteomes" id="UP000313948"/>
    </source>
</evidence>
<dbReference type="EMBL" id="CP040899">
    <property type="protein sequence ID" value="QDB78115.1"/>
    <property type="molecule type" value="Genomic_DNA"/>
</dbReference>
<dbReference type="Proteomes" id="UP000313948">
    <property type="component" value="Chromosome"/>
</dbReference>
<dbReference type="PANTHER" id="PTHR39186">
    <property type="entry name" value="DUF2071 FAMILY PROTEIN"/>
    <property type="match status" value="1"/>
</dbReference>
<evidence type="ECO:0000313" key="1">
    <source>
        <dbReference type="EMBL" id="QDB78115.1"/>
    </source>
</evidence>
<dbReference type="PANTHER" id="PTHR39186:SF1">
    <property type="entry name" value="DUF2071 DOMAIN-CONTAINING PROTEIN"/>
    <property type="match status" value="1"/>
</dbReference>
<keyword evidence="2" id="KW-1185">Reference proteome</keyword>
<dbReference type="InterPro" id="IPR023375">
    <property type="entry name" value="ADC_dom_sf"/>
</dbReference>
<dbReference type="SUPFAM" id="SSF160104">
    <property type="entry name" value="Acetoacetate decarboxylase-like"/>
    <property type="match status" value="1"/>
</dbReference>
<name>A0ABX5VNJ7_9MICO</name>
<dbReference type="InterPro" id="IPR018644">
    <property type="entry name" value="DUF2071"/>
</dbReference>
<protein>
    <submittedName>
        <fullName evidence="1">DUF2071 domain-containing protein</fullName>
    </submittedName>
</protein>
<gene>
    <name evidence="1" type="ORF">FE251_01065</name>
</gene>
<proteinExistence type="predicted"/>
<dbReference type="RefSeq" id="WP_139947460.1">
    <property type="nucleotide sequence ID" value="NZ_CP040899.1"/>
</dbReference>
<reference evidence="1 2" key="1">
    <citation type="submission" date="2019-05" db="EMBL/GenBank/DDBJ databases">
        <title>Georgenia *** sp. nov., and Georgenia *** sp. nov., isolated from the intestinal contents of plateau pika (Ochotona curzoniae) in the Qinghai-Tibet plateau of China.</title>
        <authorList>
            <person name="Tian Z."/>
        </authorList>
    </citation>
    <scope>NUCLEOTIDE SEQUENCE [LARGE SCALE GENOMIC DNA]</scope>
    <source>
        <strain evidence="1 2">Z294</strain>
    </source>
</reference>
<accession>A0ABX5VNJ7</accession>
<organism evidence="1 2">
    <name type="scientific">Georgenia wutianyii</name>
    <dbReference type="NCBI Taxonomy" id="2585135"/>
    <lineage>
        <taxon>Bacteria</taxon>
        <taxon>Bacillati</taxon>
        <taxon>Actinomycetota</taxon>
        <taxon>Actinomycetes</taxon>
        <taxon>Micrococcales</taxon>
        <taxon>Bogoriellaceae</taxon>
        <taxon>Georgenia</taxon>
    </lineage>
</organism>
<sequence>MERVPRAVNLQGWHGLTFLHWSYPPAVVQALLPPDLRVETAQGRAWVGVTPFEMRDVRLPGLPPVPHLSSFPEVNCRTYVRHPNGTSGIWFFSLDTPRLWIIAALRALGLPYAWARAEVNVTHRPPVHRVTYRSRRVLPHGPAELRAVVDVGARVHLPDPLTVFLTARYWAFTRRAGRLWQVPVDHRDWPLHEARAVVVDGDSLLTAAGLPAPDDPPLVHFSPGVDTRLGPPRPSGRQCLPCPSGTVTTTFPIA</sequence>
<dbReference type="Pfam" id="PF09844">
    <property type="entry name" value="DUF2071"/>
    <property type="match status" value="1"/>
</dbReference>